<dbReference type="EMBL" id="KE124804">
    <property type="protein sequence ID" value="EPB78883.1"/>
    <property type="molecule type" value="Genomic_DNA"/>
</dbReference>
<dbReference type="SUPFAM" id="SSF50978">
    <property type="entry name" value="WD40 repeat-like"/>
    <property type="match status" value="1"/>
</dbReference>
<dbReference type="InterPro" id="IPR046351">
    <property type="entry name" value="UTP4"/>
</dbReference>
<dbReference type="InterPro" id="IPR036322">
    <property type="entry name" value="WD40_repeat_dom_sf"/>
</dbReference>
<organism evidence="2 3">
    <name type="scientific">Ancylostoma ceylanicum</name>
    <dbReference type="NCBI Taxonomy" id="53326"/>
    <lineage>
        <taxon>Eukaryota</taxon>
        <taxon>Metazoa</taxon>
        <taxon>Ecdysozoa</taxon>
        <taxon>Nematoda</taxon>
        <taxon>Chromadorea</taxon>
        <taxon>Rhabditida</taxon>
        <taxon>Rhabditina</taxon>
        <taxon>Rhabditomorpha</taxon>
        <taxon>Strongyloidea</taxon>
        <taxon>Ancylostomatidae</taxon>
        <taxon>Ancylostomatinae</taxon>
        <taxon>Ancylostoma</taxon>
    </lineage>
</organism>
<evidence type="ECO:0000313" key="2">
    <source>
        <dbReference type="EMBL" id="EPB78883.1"/>
    </source>
</evidence>
<dbReference type="GO" id="GO:0034455">
    <property type="term" value="C:t-UTP complex"/>
    <property type="evidence" value="ECO:0007669"/>
    <property type="project" value="TreeGrafter"/>
</dbReference>
<dbReference type="GO" id="GO:0030686">
    <property type="term" value="C:90S preribosome"/>
    <property type="evidence" value="ECO:0007669"/>
    <property type="project" value="InterPro"/>
</dbReference>
<keyword evidence="3" id="KW-1185">Reference proteome</keyword>
<name>A0A0D6M5X6_9BILA</name>
<evidence type="ECO:0000256" key="1">
    <source>
        <dbReference type="SAM" id="Phobius"/>
    </source>
</evidence>
<dbReference type="AlphaFoldDB" id="A0A0D6M5X6"/>
<proteinExistence type="predicted"/>
<feature type="transmembrane region" description="Helical" evidence="1">
    <location>
        <begin position="550"/>
        <end position="571"/>
    </location>
</feature>
<reference evidence="2 3" key="1">
    <citation type="submission" date="2013-05" db="EMBL/GenBank/DDBJ databases">
        <title>Draft genome of the parasitic nematode Anyclostoma ceylanicum.</title>
        <authorList>
            <person name="Mitreva M."/>
        </authorList>
    </citation>
    <scope>NUCLEOTIDE SEQUENCE [LARGE SCALE GENOMIC DNA]</scope>
</reference>
<dbReference type="GO" id="GO:0032040">
    <property type="term" value="C:small-subunit processome"/>
    <property type="evidence" value="ECO:0007669"/>
    <property type="project" value="TreeGrafter"/>
</dbReference>
<dbReference type="Gene3D" id="2.130.10.10">
    <property type="entry name" value="YVTN repeat-like/Quinoprotein amine dehydrogenase"/>
    <property type="match status" value="1"/>
</dbReference>
<protein>
    <recommendedName>
        <fullName evidence="4">WD domain, G-beta repeat protein</fullName>
    </recommendedName>
</protein>
<evidence type="ECO:0000313" key="3">
    <source>
        <dbReference type="Proteomes" id="UP000054495"/>
    </source>
</evidence>
<sequence length="626" mass="68403">MEVEKRRDVRIEGKTVHSMAIHEGMGKLVVSRKNGANSSDDVIEQYNVLCGWLCVHEKVICPDNGGIESVCFVGDRILCTHLNGSVTIADPHSDSIRRVQICPSPLWSSCAIDATHAAFVSHSASLFILELNDYTVSTPLSLGIDQRLFSVCSQKDVISIGAMDSVFIVKNNAVARKMVVPRKEKRLPTIVWTTCFFNETIVASGDSRGVISFWNFNNGALLASLESHQSDILCLVMCEDRLHAAGVDPRIMSIKRIAANDFRIVQKRNGPVRDVRAMARFDDKIYAAGEDHSIFVAKDGCQVLMNQWNKLLTFGGPLVMSRGHCFVDLWTNGTSEQSNCKGAVVVKRQPFPKNGGPSRRSASTVDLFGAPGYRAVSITPGPGDQLVVVASDGQWVLIDKTRSSVQGPIAPPSRRPSAAVPSTLHFRSRKRVCACRLQASEPTTAPFKLKNNPVAGSKKSSAAHYQKSHGYLSQRVVGTQPVCSFSGIPLTEPVAVPPRCAIGSICTLFLIGSVGSHFSATYAVLTSATMASIACPALLLIFAFNLHESLYAGSFGFLFIVNSITMTYSSIRWEYTTWWLGTVTCFLVGIAFLIDLIMDVRLQMKDPMARHSQTPVQSRFVTTQAH</sequence>
<dbReference type="GO" id="GO:0000462">
    <property type="term" value="P:maturation of SSU-rRNA from tricistronic rRNA transcript (SSU-rRNA, 5.8S rRNA, LSU-rRNA)"/>
    <property type="evidence" value="ECO:0007669"/>
    <property type="project" value="InterPro"/>
</dbReference>
<keyword evidence="1" id="KW-0812">Transmembrane</keyword>
<dbReference type="PANTHER" id="PTHR44163">
    <property type="entry name" value="U3 SMALL NUCLEOLAR RNA-ASSOCIATED PROTEIN 4 HOMOLOG"/>
    <property type="match status" value="1"/>
</dbReference>
<keyword evidence="1" id="KW-0472">Membrane</keyword>
<dbReference type="Proteomes" id="UP000054495">
    <property type="component" value="Unassembled WGS sequence"/>
</dbReference>
<feature type="transmembrane region" description="Helical" evidence="1">
    <location>
        <begin position="522"/>
        <end position="543"/>
    </location>
</feature>
<accession>A0A0D6M5X6</accession>
<dbReference type="GO" id="GO:0003723">
    <property type="term" value="F:RNA binding"/>
    <property type="evidence" value="ECO:0007669"/>
    <property type="project" value="TreeGrafter"/>
</dbReference>
<gene>
    <name evidence="2" type="ORF">ANCCEY_02060</name>
</gene>
<keyword evidence="1" id="KW-1133">Transmembrane helix</keyword>
<dbReference type="PANTHER" id="PTHR44163:SF1">
    <property type="entry name" value="U3 SMALL NUCLEOLAR RNA-ASSOCIATED PROTEIN 4 HOMOLOG"/>
    <property type="match status" value="1"/>
</dbReference>
<feature type="transmembrane region" description="Helical" evidence="1">
    <location>
        <begin position="577"/>
        <end position="598"/>
    </location>
</feature>
<dbReference type="InterPro" id="IPR015943">
    <property type="entry name" value="WD40/YVTN_repeat-like_dom_sf"/>
</dbReference>
<evidence type="ECO:0008006" key="4">
    <source>
        <dbReference type="Google" id="ProtNLM"/>
    </source>
</evidence>